<name>A0A0T9P3Y6_9GAMM</name>
<keyword evidence="2" id="KW-1185">Reference proteome</keyword>
<sequence>MKQRLIAETKLNVEDMRTIPLGNTANLFIAWWKVLVPLITDNFLINQPLRRQALDLIYQWGGIADTPLSDIVSYRCGGMRFIKICLVSSITC</sequence>
<protein>
    <submittedName>
        <fullName evidence="1">Uncharacterized protein</fullName>
    </submittedName>
</protein>
<dbReference type="EMBL" id="CQAW01000005">
    <property type="protein sequence ID" value="CNH44187.1"/>
    <property type="molecule type" value="Genomic_DNA"/>
</dbReference>
<proteinExistence type="predicted"/>
<gene>
    <name evidence="1" type="ORF">ERS008472_01444</name>
</gene>
<accession>A0A0T9P3Y6</accession>
<organism evidence="1 2">
    <name type="scientific">Yersinia thracica</name>
    <dbReference type="NCBI Taxonomy" id="2890319"/>
    <lineage>
        <taxon>Bacteria</taxon>
        <taxon>Pseudomonadati</taxon>
        <taxon>Pseudomonadota</taxon>
        <taxon>Gammaproteobacteria</taxon>
        <taxon>Enterobacterales</taxon>
        <taxon>Yersiniaceae</taxon>
        <taxon>Yersinia</taxon>
    </lineage>
</organism>
<evidence type="ECO:0000313" key="1">
    <source>
        <dbReference type="EMBL" id="CNH44187.1"/>
    </source>
</evidence>
<dbReference type="AlphaFoldDB" id="A0A0T9P3Y6"/>
<dbReference type="Proteomes" id="UP000041882">
    <property type="component" value="Unassembled WGS sequence"/>
</dbReference>
<evidence type="ECO:0000313" key="2">
    <source>
        <dbReference type="Proteomes" id="UP000041882"/>
    </source>
</evidence>
<reference evidence="2" key="1">
    <citation type="submission" date="2015-03" db="EMBL/GenBank/DDBJ databases">
        <authorList>
            <consortium name="Pathogen Informatics"/>
            <person name="Murphy D."/>
        </authorList>
    </citation>
    <scope>NUCLEOTIDE SEQUENCE [LARGE SCALE GENOMIC DNA]</scope>
    <source>
        <strain evidence="2">IP6945</strain>
    </source>
</reference>